<dbReference type="WBParaSite" id="PS1159_v2.g6488.t1">
    <property type="protein sequence ID" value="PS1159_v2.g6488.t1"/>
    <property type="gene ID" value="PS1159_v2.g6488"/>
</dbReference>
<reference evidence="2" key="1">
    <citation type="submission" date="2022-11" db="UniProtKB">
        <authorList>
            <consortium name="WormBaseParasite"/>
        </authorList>
    </citation>
    <scope>IDENTIFICATION</scope>
</reference>
<sequence length="46" mass="5530">IENMSLIRPDLSIDSLITLCLSKRSWQRKLINEYAILWRKVQENEL</sequence>
<evidence type="ECO:0000313" key="1">
    <source>
        <dbReference type="Proteomes" id="UP000887580"/>
    </source>
</evidence>
<accession>A0AC35GM17</accession>
<organism evidence="1 2">
    <name type="scientific">Panagrolaimus sp. PS1159</name>
    <dbReference type="NCBI Taxonomy" id="55785"/>
    <lineage>
        <taxon>Eukaryota</taxon>
        <taxon>Metazoa</taxon>
        <taxon>Ecdysozoa</taxon>
        <taxon>Nematoda</taxon>
        <taxon>Chromadorea</taxon>
        <taxon>Rhabditida</taxon>
        <taxon>Tylenchina</taxon>
        <taxon>Panagrolaimomorpha</taxon>
        <taxon>Panagrolaimoidea</taxon>
        <taxon>Panagrolaimidae</taxon>
        <taxon>Panagrolaimus</taxon>
    </lineage>
</organism>
<name>A0AC35GM17_9BILA</name>
<evidence type="ECO:0000313" key="2">
    <source>
        <dbReference type="WBParaSite" id="PS1159_v2.g6488.t1"/>
    </source>
</evidence>
<dbReference type="Proteomes" id="UP000887580">
    <property type="component" value="Unplaced"/>
</dbReference>
<protein>
    <submittedName>
        <fullName evidence="2">LysR family transcriptional regulator</fullName>
    </submittedName>
</protein>
<proteinExistence type="predicted"/>